<evidence type="ECO:0000313" key="5">
    <source>
        <dbReference type="Proteomes" id="UP000681027"/>
    </source>
</evidence>
<feature type="domain" description="Peptidase M56" evidence="3">
    <location>
        <begin position="10"/>
        <end position="286"/>
    </location>
</feature>
<keyword evidence="5" id="KW-1185">Reference proteome</keyword>
<dbReference type="EMBL" id="JAGYPM010000007">
    <property type="protein sequence ID" value="MBS4192885.1"/>
    <property type="molecule type" value="Genomic_DNA"/>
</dbReference>
<comment type="caution">
    <text evidence="4">The sequence shown here is derived from an EMBL/GenBank/DDBJ whole genome shotgun (WGS) entry which is preliminary data.</text>
</comment>
<dbReference type="InterPro" id="IPR052173">
    <property type="entry name" value="Beta-lactam_resp_regulator"/>
</dbReference>
<dbReference type="Pfam" id="PF05569">
    <property type="entry name" value="Peptidase_M56"/>
    <property type="match status" value="1"/>
</dbReference>
<evidence type="ECO:0000259" key="3">
    <source>
        <dbReference type="Pfam" id="PF05569"/>
    </source>
</evidence>
<proteinExistence type="predicted"/>
<evidence type="ECO:0000256" key="1">
    <source>
        <dbReference type="SAM" id="MobiDB-lite"/>
    </source>
</evidence>
<accession>A0ABS5NYG8</accession>
<dbReference type="InterPro" id="IPR008756">
    <property type="entry name" value="Peptidase_M56"/>
</dbReference>
<keyword evidence="2" id="KW-0472">Membrane</keyword>
<feature type="compositionally biased region" description="Basic and acidic residues" evidence="1">
    <location>
        <begin position="351"/>
        <end position="360"/>
    </location>
</feature>
<feature type="region of interest" description="Disordered" evidence="1">
    <location>
        <begin position="383"/>
        <end position="408"/>
    </location>
</feature>
<feature type="transmembrane region" description="Helical" evidence="2">
    <location>
        <begin position="46"/>
        <end position="66"/>
    </location>
</feature>
<protein>
    <submittedName>
        <fullName evidence="4">M56 family metallopeptidase</fullName>
    </submittedName>
</protein>
<feature type="transmembrane region" description="Helical" evidence="2">
    <location>
        <begin position="296"/>
        <end position="318"/>
    </location>
</feature>
<feature type="transmembrane region" description="Helical" evidence="2">
    <location>
        <begin position="91"/>
        <end position="115"/>
    </location>
</feature>
<organism evidence="4 5">
    <name type="scientific">Cytobacillus citreus</name>
    <dbReference type="NCBI Taxonomy" id="2833586"/>
    <lineage>
        <taxon>Bacteria</taxon>
        <taxon>Bacillati</taxon>
        <taxon>Bacillota</taxon>
        <taxon>Bacilli</taxon>
        <taxon>Bacillales</taxon>
        <taxon>Bacillaceae</taxon>
        <taxon>Cytobacillus</taxon>
    </lineage>
</organism>
<evidence type="ECO:0000313" key="4">
    <source>
        <dbReference type="EMBL" id="MBS4192885.1"/>
    </source>
</evidence>
<dbReference type="Proteomes" id="UP000681027">
    <property type="component" value="Unassembled WGS sequence"/>
</dbReference>
<dbReference type="RefSeq" id="WP_213104343.1">
    <property type="nucleotide sequence ID" value="NZ_JAGYPM010000007.1"/>
</dbReference>
<evidence type="ECO:0000256" key="2">
    <source>
        <dbReference type="SAM" id="Phobius"/>
    </source>
</evidence>
<dbReference type="PANTHER" id="PTHR34978:SF3">
    <property type="entry name" value="SLR0241 PROTEIN"/>
    <property type="match status" value="1"/>
</dbReference>
<dbReference type="PANTHER" id="PTHR34978">
    <property type="entry name" value="POSSIBLE SENSOR-TRANSDUCER PROTEIN BLAR"/>
    <property type="match status" value="1"/>
</dbReference>
<keyword evidence="2" id="KW-1133">Transmembrane helix</keyword>
<gene>
    <name evidence="4" type="ORF">KHA94_22455</name>
</gene>
<name>A0ABS5NYG8_9BACI</name>
<sequence>MNELIEVFVVLSVAGTGVVACTLLLSPISRIFFSAKWQYLNRKLALILYLVPIFLIIQKLSFLSSFSKGKTKIQFENFGEAPPNQSLPFDLAMGVLIVWGLGITVFGAWYLYCYVKFAKEIKKNILPVSVSSEAYQLLHLKLRKMKIKCSVKLAYNNRITSPVLVGLIKPTILLPTKKMSTIELDMAIRHELIHLKRKDLWTKMLVLVASVLHWFNPFIHILRKEIHVWSELSCDEEVVSDMSHIERKRYGETILNMIEQKANTSTSFGVFLSESKKDIERRLTMMLNVKKVKKHTMMLTVLMMMTIGGIGITASAMAEEYIPTVVDETKEVSFESKAKEEASGGSYELNSVKRSDETRFRPEEWKRILSQIEKGVISWEDENGKVIPKAENKEAKYDPNDQSKEEGR</sequence>
<keyword evidence="2" id="KW-0812">Transmembrane</keyword>
<feature type="region of interest" description="Disordered" evidence="1">
    <location>
        <begin position="336"/>
        <end position="360"/>
    </location>
</feature>
<reference evidence="4 5" key="1">
    <citation type="submission" date="2021-05" db="EMBL/GenBank/DDBJ databases">
        <title>Novel Bacillus species.</title>
        <authorList>
            <person name="Liu G."/>
        </authorList>
    </citation>
    <scope>NUCLEOTIDE SEQUENCE [LARGE SCALE GENOMIC DNA]</scope>
    <source>
        <strain evidence="4 5">FJAT-49705</strain>
    </source>
</reference>
<feature type="transmembrane region" description="Helical" evidence="2">
    <location>
        <begin position="6"/>
        <end position="25"/>
    </location>
</feature>
<dbReference type="CDD" id="cd07341">
    <property type="entry name" value="M56_BlaR1_MecR1_like"/>
    <property type="match status" value="1"/>
</dbReference>